<evidence type="ECO:0000256" key="5">
    <source>
        <dbReference type="ARBA" id="ARBA00023065"/>
    </source>
</evidence>
<keyword evidence="2" id="KW-0813">Transport</keyword>
<keyword evidence="4 11" id="KW-1133">Transmembrane helix</keyword>
<dbReference type="InterPro" id="IPR050368">
    <property type="entry name" value="ClC-type_chloride_channel"/>
</dbReference>
<gene>
    <name evidence="13" type="ORF">IC007_2152</name>
</gene>
<proteinExistence type="predicted"/>
<evidence type="ECO:0000259" key="12">
    <source>
        <dbReference type="PROSITE" id="PS51371"/>
    </source>
</evidence>
<feature type="transmembrane region" description="Helical" evidence="11">
    <location>
        <begin position="70"/>
        <end position="92"/>
    </location>
</feature>
<evidence type="ECO:0000256" key="1">
    <source>
        <dbReference type="ARBA" id="ARBA00004141"/>
    </source>
</evidence>
<dbReference type="PROSITE" id="PS51371">
    <property type="entry name" value="CBS"/>
    <property type="match status" value="2"/>
</dbReference>
<dbReference type="EMBL" id="AP018930">
    <property type="protein sequence ID" value="BBG27598.1"/>
    <property type="molecule type" value="Genomic_DNA"/>
</dbReference>
<feature type="transmembrane region" description="Helical" evidence="11">
    <location>
        <begin position="414"/>
        <end position="435"/>
    </location>
</feature>
<dbReference type="CDD" id="cd00400">
    <property type="entry name" value="Voltage_gated_ClC"/>
    <property type="match status" value="1"/>
</dbReference>
<keyword evidence="8" id="KW-0868">Chloride</keyword>
<keyword evidence="3 11" id="KW-0812">Transmembrane</keyword>
<dbReference type="InterPro" id="IPR014743">
    <property type="entry name" value="Cl-channel_core"/>
</dbReference>
<keyword evidence="9" id="KW-0407">Ion channel</keyword>
<feature type="domain" description="CBS" evidence="12">
    <location>
        <begin position="464"/>
        <end position="522"/>
    </location>
</feature>
<reference evidence="14" key="1">
    <citation type="submission" date="2018-09" db="EMBL/GenBank/DDBJ databases">
        <title>Complete Genome Sequencing of Sulfolobus sp. JCM 16834.</title>
        <authorList>
            <person name="Kato S."/>
            <person name="Itoh T."/>
            <person name="Ohkuma M."/>
        </authorList>
    </citation>
    <scope>NUCLEOTIDE SEQUENCE [LARGE SCALE GENOMIC DNA]</scope>
    <source>
        <strain evidence="14">IC-007</strain>
    </source>
</reference>
<dbReference type="SUPFAM" id="SSF54631">
    <property type="entry name" value="CBS-domain pair"/>
    <property type="match status" value="1"/>
</dbReference>
<keyword evidence="10" id="KW-0129">CBS domain</keyword>
<dbReference type="GeneID" id="41718480"/>
<dbReference type="InterPro" id="IPR001807">
    <property type="entry name" value="ClC"/>
</dbReference>
<keyword evidence="7" id="KW-0869">Chloride channel</keyword>
<dbReference type="Gene3D" id="3.10.580.10">
    <property type="entry name" value="CBS-domain"/>
    <property type="match status" value="1"/>
</dbReference>
<dbReference type="FunFam" id="1.10.3080.10:FF:000018">
    <property type="entry name" value="Chloride transporter, ClC family"/>
    <property type="match status" value="1"/>
</dbReference>
<dbReference type="Pfam" id="PF00571">
    <property type="entry name" value="CBS"/>
    <property type="match status" value="2"/>
</dbReference>
<evidence type="ECO:0000313" key="13">
    <source>
        <dbReference type="EMBL" id="BBG27598.1"/>
    </source>
</evidence>
<feature type="domain" description="CBS" evidence="12">
    <location>
        <begin position="524"/>
        <end position="580"/>
    </location>
</feature>
<dbReference type="PANTHER" id="PTHR43427:SF6">
    <property type="entry name" value="CHLORIDE CHANNEL PROTEIN CLC-E"/>
    <property type="match status" value="1"/>
</dbReference>
<accession>A0A510E6E4</accession>
<evidence type="ECO:0000256" key="10">
    <source>
        <dbReference type="PROSITE-ProRule" id="PRU00703"/>
    </source>
</evidence>
<feature type="transmembrane region" description="Helical" evidence="11">
    <location>
        <begin position="378"/>
        <end position="402"/>
    </location>
</feature>
<evidence type="ECO:0000256" key="6">
    <source>
        <dbReference type="ARBA" id="ARBA00023136"/>
    </source>
</evidence>
<dbReference type="RefSeq" id="WP_149564939.1">
    <property type="nucleotide sequence ID" value="NZ_AP018930.1"/>
</dbReference>
<evidence type="ECO:0000256" key="4">
    <source>
        <dbReference type="ARBA" id="ARBA00022989"/>
    </source>
</evidence>
<protein>
    <submittedName>
        <fullName evidence="13">Voltage-gated ClC-type chloride channel ClcB</fullName>
    </submittedName>
</protein>
<dbReference type="PRINTS" id="PR00762">
    <property type="entry name" value="CLCHANNEL"/>
</dbReference>
<feature type="transmembrane region" description="Helical" evidence="11">
    <location>
        <begin position="240"/>
        <end position="258"/>
    </location>
</feature>
<dbReference type="SUPFAM" id="SSF81340">
    <property type="entry name" value="Clc chloride channel"/>
    <property type="match status" value="1"/>
</dbReference>
<dbReference type="Gene3D" id="1.10.3080.10">
    <property type="entry name" value="Clc chloride channel"/>
    <property type="match status" value="1"/>
</dbReference>
<dbReference type="InterPro" id="IPR046342">
    <property type="entry name" value="CBS_dom_sf"/>
</dbReference>
<evidence type="ECO:0000256" key="8">
    <source>
        <dbReference type="ARBA" id="ARBA00023214"/>
    </source>
</evidence>
<feature type="transmembrane region" description="Helical" evidence="11">
    <location>
        <begin position="203"/>
        <end position="228"/>
    </location>
</feature>
<dbReference type="PANTHER" id="PTHR43427">
    <property type="entry name" value="CHLORIDE CHANNEL PROTEIN CLC-E"/>
    <property type="match status" value="1"/>
</dbReference>
<name>A0A510E6E4_9CREN</name>
<feature type="transmembrane region" description="Helical" evidence="11">
    <location>
        <begin position="315"/>
        <end position="336"/>
    </location>
</feature>
<evidence type="ECO:0000256" key="2">
    <source>
        <dbReference type="ARBA" id="ARBA00022448"/>
    </source>
</evidence>
<dbReference type="InterPro" id="IPR000644">
    <property type="entry name" value="CBS_dom"/>
</dbReference>
<dbReference type="Pfam" id="PF00654">
    <property type="entry name" value="Voltage_CLC"/>
    <property type="match status" value="1"/>
</dbReference>
<evidence type="ECO:0000256" key="7">
    <source>
        <dbReference type="ARBA" id="ARBA00023173"/>
    </source>
</evidence>
<dbReference type="Proteomes" id="UP000325030">
    <property type="component" value="Chromosome"/>
</dbReference>
<comment type="subcellular location">
    <subcellularLocation>
        <location evidence="1">Membrane</location>
        <topology evidence="1">Multi-pass membrane protein</topology>
    </subcellularLocation>
</comment>
<dbReference type="GO" id="GO:0005254">
    <property type="term" value="F:chloride channel activity"/>
    <property type="evidence" value="ECO:0007669"/>
    <property type="project" value="UniProtKB-KW"/>
</dbReference>
<evidence type="ECO:0000256" key="11">
    <source>
        <dbReference type="SAM" id="Phobius"/>
    </source>
</evidence>
<sequence length="581" mass="63257">MSIFDRLHYFEKWFILGAIVGVVAGLAATTFYELLHLMEFIFLFKFIGMSYPRPLGEGGTLSFVFNKGHYYLIPFSIAIGGAISGFIVYTFAPEAEGHGTDAAIRAYHDYQGKMRWVVVPVKVIASAVTIGSGGSAGREGPTAQFSAGIGSLLGDLFKLSPEDRRRMVAIGIGAGIGTIFKTPIGGALLAAEILYRRDLEPELIYPGLVASAIGYVIFGSFFGFTPVFGYYLGTFSPFRLPMYAVLGLVSGVMAILYVKSFYGVQHVFKRLKISNYFKPVIGGLIMGAIALVAPEVIGTGYGWINLTEYAKFNAFYSPVLPLIVLLVSLPFLKILATSFSIGSGGSGGVYAPGLVIGATLGADIGLLFHYLFPQVAPAIAPFVIIGMATFFGAAGKVPLSVIVMVTEMTGSLQILPGAMIAVAISYLVSGNYTIYRAQVPTRRDSPAHKMEYETPVMKVLKVKDAKLLDIRVKIHDKVETALSKMTENNFMSLPVTDDNDNFVGAVFLRDLEKADRKDTVARYVIKGVPYVKLDSSFEDCWEIMARLRSRWVCVVDGEKYIGVLPIDNLLQAYEKTVRNVS</sequence>
<dbReference type="AlphaFoldDB" id="A0A510E6E4"/>
<evidence type="ECO:0000256" key="3">
    <source>
        <dbReference type="ARBA" id="ARBA00022692"/>
    </source>
</evidence>
<feature type="transmembrane region" description="Helical" evidence="11">
    <location>
        <begin position="348"/>
        <end position="372"/>
    </location>
</feature>
<keyword evidence="5" id="KW-0406">Ion transport</keyword>
<evidence type="ECO:0000313" key="14">
    <source>
        <dbReference type="Proteomes" id="UP000325030"/>
    </source>
</evidence>
<organism evidence="13 14">
    <name type="scientific">Sulfuracidifex tepidarius</name>
    <dbReference type="NCBI Taxonomy" id="1294262"/>
    <lineage>
        <taxon>Archaea</taxon>
        <taxon>Thermoproteota</taxon>
        <taxon>Thermoprotei</taxon>
        <taxon>Sulfolobales</taxon>
        <taxon>Sulfolobaceae</taxon>
        <taxon>Sulfuracidifex</taxon>
    </lineage>
</organism>
<dbReference type="GO" id="GO:0034707">
    <property type="term" value="C:chloride channel complex"/>
    <property type="evidence" value="ECO:0007669"/>
    <property type="project" value="UniProtKB-KW"/>
</dbReference>
<evidence type="ECO:0000256" key="9">
    <source>
        <dbReference type="ARBA" id="ARBA00023303"/>
    </source>
</evidence>
<keyword evidence="6 11" id="KW-0472">Membrane</keyword>
<feature type="transmembrane region" description="Helical" evidence="11">
    <location>
        <begin position="167"/>
        <end position="191"/>
    </location>
</feature>
<feature type="transmembrane region" description="Helical" evidence="11">
    <location>
        <begin position="279"/>
        <end position="303"/>
    </location>
</feature>
<feature type="transmembrane region" description="Helical" evidence="11">
    <location>
        <begin position="13"/>
        <end position="35"/>
    </location>
</feature>